<organism evidence="2 3">
    <name type="scientific">Ensete ventricosum</name>
    <name type="common">Abyssinian banana</name>
    <name type="synonym">Musa ensete</name>
    <dbReference type="NCBI Taxonomy" id="4639"/>
    <lineage>
        <taxon>Eukaryota</taxon>
        <taxon>Viridiplantae</taxon>
        <taxon>Streptophyta</taxon>
        <taxon>Embryophyta</taxon>
        <taxon>Tracheophyta</taxon>
        <taxon>Spermatophyta</taxon>
        <taxon>Magnoliopsida</taxon>
        <taxon>Liliopsida</taxon>
        <taxon>Zingiberales</taxon>
        <taxon>Musaceae</taxon>
        <taxon>Ensete</taxon>
    </lineage>
</organism>
<evidence type="ECO:0000313" key="3">
    <source>
        <dbReference type="Proteomes" id="UP000287651"/>
    </source>
</evidence>
<sequence>MCCSFSRISKAAKVTSNEIRGKSLQQDAGGQITVMADRNQRSDWWTQRSQDTMSVEAAVTEAGAQGRVQDSGAQQGCSTREGERHPMATTKVEHFGVVQEGEARRTPGNQRRHKEEEGPVGWHLQCCKRVAPVAKTNGQQQEGAAGRGRSGL</sequence>
<dbReference type="EMBL" id="AMZH03001969">
    <property type="protein sequence ID" value="RRT77290.1"/>
    <property type="molecule type" value="Genomic_DNA"/>
</dbReference>
<protein>
    <submittedName>
        <fullName evidence="2">Uncharacterized protein</fullName>
    </submittedName>
</protein>
<dbReference type="AlphaFoldDB" id="A0A427AM62"/>
<dbReference type="Proteomes" id="UP000287651">
    <property type="component" value="Unassembled WGS sequence"/>
</dbReference>
<feature type="region of interest" description="Disordered" evidence="1">
    <location>
        <begin position="62"/>
        <end position="120"/>
    </location>
</feature>
<reference evidence="2 3" key="1">
    <citation type="journal article" date="2014" name="Agronomy (Basel)">
        <title>A Draft Genome Sequence for Ensete ventricosum, the Drought-Tolerant Tree Against Hunger.</title>
        <authorList>
            <person name="Harrison J."/>
            <person name="Moore K.A."/>
            <person name="Paszkiewicz K."/>
            <person name="Jones T."/>
            <person name="Grant M."/>
            <person name="Ambacheew D."/>
            <person name="Muzemil S."/>
            <person name="Studholme D.J."/>
        </authorList>
    </citation>
    <scope>NUCLEOTIDE SEQUENCE [LARGE SCALE GENOMIC DNA]</scope>
</reference>
<comment type="caution">
    <text evidence="2">The sequence shown here is derived from an EMBL/GenBank/DDBJ whole genome shotgun (WGS) entry which is preliminary data.</text>
</comment>
<gene>
    <name evidence="2" type="ORF">B296_00008810</name>
</gene>
<accession>A0A427AM62</accession>
<name>A0A427AM62_ENSVE</name>
<feature type="region of interest" description="Disordered" evidence="1">
    <location>
        <begin position="133"/>
        <end position="152"/>
    </location>
</feature>
<evidence type="ECO:0000313" key="2">
    <source>
        <dbReference type="EMBL" id="RRT77290.1"/>
    </source>
</evidence>
<proteinExistence type="predicted"/>
<evidence type="ECO:0000256" key="1">
    <source>
        <dbReference type="SAM" id="MobiDB-lite"/>
    </source>
</evidence>
<feature type="compositionally biased region" description="Basic and acidic residues" evidence="1">
    <location>
        <begin position="80"/>
        <end position="94"/>
    </location>
</feature>